<evidence type="ECO:0000313" key="5">
    <source>
        <dbReference type="EMBL" id="MFC6066018.1"/>
    </source>
</evidence>
<dbReference type="Gene3D" id="3.40.50.150">
    <property type="entry name" value="Vaccinia Virus protein VP39"/>
    <property type="match status" value="1"/>
</dbReference>
<keyword evidence="3" id="KW-0949">S-adenosyl-L-methionine</keyword>
<gene>
    <name evidence="5" type="ORF">ACFP4F_26250</name>
</gene>
<keyword evidence="2 5" id="KW-0808">Transferase</keyword>
<evidence type="ECO:0000256" key="3">
    <source>
        <dbReference type="ARBA" id="ARBA00022691"/>
    </source>
</evidence>
<organism evidence="5 6">
    <name type="scientific">Streptomyces ochraceiscleroticus</name>
    <dbReference type="NCBI Taxonomy" id="47761"/>
    <lineage>
        <taxon>Bacteria</taxon>
        <taxon>Bacillati</taxon>
        <taxon>Actinomycetota</taxon>
        <taxon>Actinomycetes</taxon>
        <taxon>Kitasatosporales</taxon>
        <taxon>Streptomycetaceae</taxon>
        <taxon>Streptomyces</taxon>
    </lineage>
</organism>
<reference evidence="6" key="1">
    <citation type="journal article" date="2019" name="Int. J. Syst. Evol. Microbiol.">
        <title>The Global Catalogue of Microorganisms (GCM) 10K type strain sequencing project: providing services to taxonomists for standard genome sequencing and annotation.</title>
        <authorList>
            <consortium name="The Broad Institute Genomics Platform"/>
            <consortium name="The Broad Institute Genome Sequencing Center for Infectious Disease"/>
            <person name="Wu L."/>
            <person name="Ma J."/>
        </authorList>
    </citation>
    <scope>NUCLEOTIDE SEQUENCE [LARGE SCALE GENOMIC DNA]</scope>
    <source>
        <strain evidence="6">CGMCC 1.15180</strain>
    </source>
</reference>
<dbReference type="InterPro" id="IPR041698">
    <property type="entry name" value="Methyltransf_25"/>
</dbReference>
<feature type="domain" description="Methyltransferase" evidence="4">
    <location>
        <begin position="44"/>
        <end position="137"/>
    </location>
</feature>
<dbReference type="PANTHER" id="PTHR43464:SF19">
    <property type="entry name" value="UBIQUINONE BIOSYNTHESIS O-METHYLTRANSFERASE, MITOCHONDRIAL"/>
    <property type="match status" value="1"/>
</dbReference>
<dbReference type="PANTHER" id="PTHR43464">
    <property type="entry name" value="METHYLTRANSFERASE"/>
    <property type="match status" value="1"/>
</dbReference>
<comment type="caution">
    <text evidence="5">The sequence shown here is derived from an EMBL/GenBank/DDBJ whole genome shotgun (WGS) entry which is preliminary data.</text>
</comment>
<accession>A0ABW1MRL0</accession>
<dbReference type="RefSeq" id="WP_031054169.1">
    <property type="nucleotide sequence ID" value="NZ_JBHSPX010000008.1"/>
</dbReference>
<dbReference type="SUPFAM" id="SSF53335">
    <property type="entry name" value="S-adenosyl-L-methionine-dependent methyltransferases"/>
    <property type="match status" value="1"/>
</dbReference>
<evidence type="ECO:0000259" key="4">
    <source>
        <dbReference type="Pfam" id="PF13649"/>
    </source>
</evidence>
<dbReference type="GO" id="GO:0032259">
    <property type="term" value="P:methylation"/>
    <property type="evidence" value="ECO:0007669"/>
    <property type="project" value="UniProtKB-KW"/>
</dbReference>
<keyword evidence="6" id="KW-1185">Reference proteome</keyword>
<evidence type="ECO:0000313" key="6">
    <source>
        <dbReference type="Proteomes" id="UP001596139"/>
    </source>
</evidence>
<dbReference type="Proteomes" id="UP001596139">
    <property type="component" value="Unassembled WGS sequence"/>
</dbReference>
<keyword evidence="1 5" id="KW-0489">Methyltransferase</keyword>
<protein>
    <submittedName>
        <fullName evidence="5">SAM-dependent methyltransferase</fullName>
        <ecNumber evidence="5">2.1.1.-</ecNumber>
    </submittedName>
</protein>
<evidence type="ECO:0000256" key="1">
    <source>
        <dbReference type="ARBA" id="ARBA00022603"/>
    </source>
</evidence>
<dbReference type="CDD" id="cd02440">
    <property type="entry name" value="AdoMet_MTases"/>
    <property type="match status" value="1"/>
</dbReference>
<dbReference type="GO" id="GO:0008168">
    <property type="term" value="F:methyltransferase activity"/>
    <property type="evidence" value="ECO:0007669"/>
    <property type="project" value="UniProtKB-KW"/>
</dbReference>
<dbReference type="EMBL" id="JBHSPX010000008">
    <property type="protein sequence ID" value="MFC6066018.1"/>
    <property type="molecule type" value="Genomic_DNA"/>
</dbReference>
<evidence type="ECO:0000256" key="2">
    <source>
        <dbReference type="ARBA" id="ARBA00022679"/>
    </source>
</evidence>
<name>A0ABW1MRL0_9ACTN</name>
<dbReference type="Pfam" id="PF13649">
    <property type="entry name" value="Methyltransf_25"/>
    <property type="match status" value="1"/>
</dbReference>
<dbReference type="InterPro" id="IPR029063">
    <property type="entry name" value="SAM-dependent_MTases_sf"/>
</dbReference>
<sequence>MTDTQISDEEFWNTRYAESGRIWSGKPNAALVREVADLAPGRALDLGCGEGGDAIWLARQGWRVTAVDVSRVALDRAAGHAAEEGVADRIDWQRHTLGETFPEGTFDLVSSHFLHTLGELPREEVLRTAAGAVAPGGVLLVVGHSGPPPWEPDAHPDVHLPVAREVLADLRLAEGEWEVLVCEEHERLQTAPDGQQMVRTDNTVKVRRLAG</sequence>
<dbReference type="EC" id="2.1.1.-" evidence="5"/>
<proteinExistence type="predicted"/>